<accession>A0A9D2EB53</accession>
<dbReference type="PANTHER" id="PTHR37694:SF1">
    <property type="entry name" value="SLR8022 PROTEIN"/>
    <property type="match status" value="1"/>
</dbReference>
<reference evidence="1" key="1">
    <citation type="journal article" date="2021" name="PeerJ">
        <title>Extensive microbial diversity within the chicken gut microbiome revealed by metagenomics and culture.</title>
        <authorList>
            <person name="Gilroy R."/>
            <person name="Ravi A."/>
            <person name="Getino M."/>
            <person name="Pursley I."/>
            <person name="Horton D.L."/>
            <person name="Alikhan N.F."/>
            <person name="Baker D."/>
            <person name="Gharbi K."/>
            <person name="Hall N."/>
            <person name="Watson M."/>
            <person name="Adriaenssens E.M."/>
            <person name="Foster-Nyarko E."/>
            <person name="Jarju S."/>
            <person name="Secka A."/>
            <person name="Antonio M."/>
            <person name="Oren A."/>
            <person name="Chaudhuri R.R."/>
            <person name="La Ragione R."/>
            <person name="Hildebrand F."/>
            <person name="Pallen M.J."/>
        </authorList>
    </citation>
    <scope>NUCLEOTIDE SEQUENCE</scope>
    <source>
        <strain evidence="1">ChiGjej4B4-7305</strain>
    </source>
</reference>
<protein>
    <submittedName>
        <fullName evidence="1">LuxR family transcriptional regulator</fullName>
    </submittedName>
</protein>
<evidence type="ECO:0000313" key="2">
    <source>
        <dbReference type="Proteomes" id="UP000824037"/>
    </source>
</evidence>
<organism evidence="1 2">
    <name type="scientific">Candidatus Ruania gallistercoris</name>
    <dbReference type="NCBI Taxonomy" id="2838746"/>
    <lineage>
        <taxon>Bacteria</taxon>
        <taxon>Bacillati</taxon>
        <taxon>Actinomycetota</taxon>
        <taxon>Actinomycetes</taxon>
        <taxon>Micrococcales</taxon>
        <taxon>Ruaniaceae</taxon>
        <taxon>Ruania</taxon>
    </lineage>
</organism>
<comment type="caution">
    <text evidence="1">The sequence shown here is derived from an EMBL/GenBank/DDBJ whole genome shotgun (WGS) entry which is preliminary data.</text>
</comment>
<dbReference type="InterPro" id="IPR014710">
    <property type="entry name" value="RmlC-like_jellyroll"/>
</dbReference>
<gene>
    <name evidence="1" type="ORF">H9815_02255</name>
</gene>
<dbReference type="AlphaFoldDB" id="A0A9D2EB53"/>
<dbReference type="EMBL" id="DXBY01000046">
    <property type="protein sequence ID" value="HIZ34573.1"/>
    <property type="molecule type" value="Genomic_DNA"/>
</dbReference>
<name>A0A9D2EB53_9MICO</name>
<evidence type="ECO:0000313" key="1">
    <source>
        <dbReference type="EMBL" id="HIZ34573.1"/>
    </source>
</evidence>
<dbReference type="SUPFAM" id="SSF51182">
    <property type="entry name" value="RmlC-like cupins"/>
    <property type="match status" value="1"/>
</dbReference>
<dbReference type="Proteomes" id="UP000824037">
    <property type="component" value="Unassembled WGS sequence"/>
</dbReference>
<reference evidence="1" key="2">
    <citation type="submission" date="2021-04" db="EMBL/GenBank/DDBJ databases">
        <authorList>
            <person name="Gilroy R."/>
        </authorList>
    </citation>
    <scope>NUCLEOTIDE SEQUENCE</scope>
    <source>
        <strain evidence="1">ChiGjej4B4-7305</strain>
    </source>
</reference>
<dbReference type="InterPro" id="IPR011051">
    <property type="entry name" value="RmlC_Cupin_sf"/>
</dbReference>
<proteinExistence type="predicted"/>
<feature type="non-terminal residue" evidence="1">
    <location>
        <position position="97"/>
    </location>
</feature>
<dbReference type="Gene3D" id="2.60.120.10">
    <property type="entry name" value="Jelly Rolls"/>
    <property type="match status" value="1"/>
</dbReference>
<sequence>MQAENLTAVADAHVAAARENRTGRSTQTLVGGQGRMLRQAVMALAAGQGLGEHESPKEATLQVLLGRVRLTAGEDAWEGAAGDHLIIPDVRHDLVAL</sequence>
<dbReference type="PANTHER" id="PTHR37694">
    <property type="entry name" value="SLR8022 PROTEIN"/>
    <property type="match status" value="1"/>
</dbReference>